<name>A0ACC3BU41_PYRYE</name>
<evidence type="ECO:0000313" key="2">
    <source>
        <dbReference type="Proteomes" id="UP000798662"/>
    </source>
</evidence>
<accession>A0ACC3BU41</accession>
<sequence>MMSGKGATLAATLAGVGVVFAAPFILLRYTAAGAVTTATPEPLANQAVRRGAYINSGSRDAGVDPDWIDGAYQPRRARQAQRRQASAAAAAAASPVSGAAGGGEGGGGEGDALPPLKPSVGEGGA</sequence>
<reference evidence="1" key="1">
    <citation type="submission" date="2019-11" db="EMBL/GenBank/DDBJ databases">
        <title>Nori genome reveals adaptations in red seaweeds to the harsh intertidal environment.</title>
        <authorList>
            <person name="Wang D."/>
            <person name="Mao Y."/>
        </authorList>
    </citation>
    <scope>NUCLEOTIDE SEQUENCE</scope>
    <source>
        <tissue evidence="1">Gametophyte</tissue>
    </source>
</reference>
<keyword evidence="2" id="KW-1185">Reference proteome</keyword>
<evidence type="ECO:0000313" key="1">
    <source>
        <dbReference type="EMBL" id="KAK1861118.1"/>
    </source>
</evidence>
<organism evidence="1 2">
    <name type="scientific">Pyropia yezoensis</name>
    <name type="common">Susabi-nori</name>
    <name type="synonym">Porphyra yezoensis</name>
    <dbReference type="NCBI Taxonomy" id="2788"/>
    <lineage>
        <taxon>Eukaryota</taxon>
        <taxon>Rhodophyta</taxon>
        <taxon>Bangiophyceae</taxon>
        <taxon>Bangiales</taxon>
        <taxon>Bangiaceae</taxon>
        <taxon>Pyropia</taxon>
    </lineage>
</organism>
<dbReference type="Proteomes" id="UP000798662">
    <property type="component" value="Chromosome 1"/>
</dbReference>
<dbReference type="EMBL" id="CM020618">
    <property type="protein sequence ID" value="KAK1861118.1"/>
    <property type="molecule type" value="Genomic_DNA"/>
</dbReference>
<comment type="caution">
    <text evidence="1">The sequence shown here is derived from an EMBL/GenBank/DDBJ whole genome shotgun (WGS) entry which is preliminary data.</text>
</comment>
<gene>
    <name evidence="1" type="ORF">I4F81_003702</name>
</gene>
<proteinExistence type="predicted"/>
<protein>
    <submittedName>
        <fullName evidence="1">Uncharacterized protein</fullName>
    </submittedName>
</protein>